<feature type="compositionally biased region" description="Acidic residues" evidence="4">
    <location>
        <begin position="1"/>
        <end position="23"/>
    </location>
</feature>
<sequence length="694" mass="77933">MSSDEENYFENSQETEDYNPENEEVSHVENNLQLDDISPQSDVTFDANDTQNLEHPSSSDDQGGKITTEELPHSGNTQSFKSQFESEPTVEERRTERRRERQRRRKLTEEEDGPSEGAAKSTVNKFEKGELDDMHFQKTDTSHDSMAQSGTVMSTTEKFRSGKYHSESDEENRKSAKEDDLGTVESGTAAARRKALEDYAEEAKKNHPNSPNVLKEDAPVLKPGKAANTRAKLEKMSSEERILEKEVDVNTPKSGTASERRAKFEEKARKASVEEAPRQTARTARRSKWPEPNTNYRQRRGELRKSVSTDEEGGVSVERENAKNIEKSKDHADGHGGNEDDANTSSTAEISSDEAPKSPVKTADIRKKLVKMLSSEDERSASPPADLGNARPTAGTARNLRARFETNKQTEESHFHSKKATIISRSGYASRVREKFESGEVSRRRSSVTDEDESAGNTDPETRRRRTSSTRSVEAETSMMSRSAKELRNRFENPSQNTQVVKRNFVLRPKTGTASITAKFNKTAPATSKCTGCAKTVYPMEMITADDKAFHRKCFKCTECKATLRLGNYAALQGQIYCKPHFKQLFKVKGNYDEGFGRQQHKKHWEEKAKTENSSEDQKPEENNEVDSNANIKAPDNDVPHENGYDHPPAEESNGYDDPPDEETNGYDHHPDEQTNGYDSANEDAFIGDDGITT</sequence>
<dbReference type="AlphaFoldDB" id="A0A7D9HXS2"/>
<feature type="compositionally biased region" description="Acidic residues" evidence="4">
    <location>
        <begin position="654"/>
        <end position="665"/>
    </location>
</feature>
<evidence type="ECO:0000313" key="5">
    <source>
        <dbReference type="EMBL" id="CAB3992935.1"/>
    </source>
</evidence>
<feature type="compositionally biased region" description="Basic and acidic residues" evidence="4">
    <location>
        <begin position="604"/>
        <end position="622"/>
    </location>
</feature>
<dbReference type="PROSITE" id="PS00478">
    <property type="entry name" value="LIM_DOMAIN_1"/>
    <property type="match status" value="1"/>
</dbReference>
<dbReference type="Gene3D" id="2.10.110.10">
    <property type="entry name" value="Cysteine Rich Protein"/>
    <property type="match status" value="1"/>
</dbReference>
<dbReference type="EMBL" id="CACRXK020002154">
    <property type="protein sequence ID" value="CAB3992935.1"/>
    <property type="molecule type" value="Genomic_DNA"/>
</dbReference>
<keyword evidence="2" id="KW-0862">Zinc</keyword>
<feature type="region of interest" description="Disordered" evidence="4">
    <location>
        <begin position="1"/>
        <end position="494"/>
    </location>
</feature>
<feature type="compositionally biased region" description="Polar residues" evidence="4">
    <location>
        <begin position="144"/>
        <end position="156"/>
    </location>
</feature>
<reference evidence="5" key="1">
    <citation type="submission" date="2020-04" db="EMBL/GenBank/DDBJ databases">
        <authorList>
            <person name="Alioto T."/>
            <person name="Alioto T."/>
            <person name="Gomez Garrido J."/>
        </authorList>
    </citation>
    <scope>NUCLEOTIDE SEQUENCE</scope>
    <source>
        <strain evidence="5">A484AB</strain>
    </source>
</reference>
<evidence type="ECO:0000256" key="3">
    <source>
        <dbReference type="ARBA" id="ARBA00023038"/>
    </source>
</evidence>
<dbReference type="OrthoDB" id="6129702at2759"/>
<keyword evidence="3" id="KW-0440">LIM domain</keyword>
<feature type="compositionally biased region" description="Polar residues" evidence="4">
    <location>
        <begin position="28"/>
        <end position="61"/>
    </location>
</feature>
<keyword evidence="6" id="KW-1185">Reference proteome</keyword>
<comment type="caution">
    <text evidence="5">The sequence shown here is derived from an EMBL/GenBank/DDBJ whole genome shotgun (WGS) entry which is preliminary data.</text>
</comment>
<dbReference type="SMART" id="SM00132">
    <property type="entry name" value="LIM"/>
    <property type="match status" value="1"/>
</dbReference>
<dbReference type="InterPro" id="IPR001781">
    <property type="entry name" value="Znf_LIM"/>
</dbReference>
<protein>
    <submittedName>
        <fullName evidence="5">Xin actin-binding repeat-containing 2</fullName>
    </submittedName>
</protein>
<dbReference type="FunFam" id="2.10.110.10:FF:000002">
    <property type="entry name" value="LIM domain and actin-binding 1"/>
    <property type="match status" value="1"/>
</dbReference>
<dbReference type="PANTHER" id="PTHR24206">
    <property type="entry name" value="OS06G0237300 PROTEIN"/>
    <property type="match status" value="1"/>
</dbReference>
<dbReference type="PROSITE" id="PS50023">
    <property type="entry name" value="LIM_DOMAIN_2"/>
    <property type="match status" value="1"/>
</dbReference>
<organism evidence="5 6">
    <name type="scientific">Paramuricea clavata</name>
    <name type="common">Red gorgonian</name>
    <name type="synonym">Violescent sea-whip</name>
    <dbReference type="NCBI Taxonomy" id="317549"/>
    <lineage>
        <taxon>Eukaryota</taxon>
        <taxon>Metazoa</taxon>
        <taxon>Cnidaria</taxon>
        <taxon>Anthozoa</taxon>
        <taxon>Octocorallia</taxon>
        <taxon>Malacalcyonacea</taxon>
        <taxon>Plexauridae</taxon>
        <taxon>Paramuricea</taxon>
    </lineage>
</organism>
<keyword evidence="1" id="KW-0479">Metal-binding</keyword>
<feature type="region of interest" description="Disordered" evidence="4">
    <location>
        <begin position="597"/>
        <end position="694"/>
    </location>
</feature>
<dbReference type="Pfam" id="PF00412">
    <property type="entry name" value="LIM"/>
    <property type="match status" value="1"/>
</dbReference>
<evidence type="ECO:0000313" key="6">
    <source>
        <dbReference type="Proteomes" id="UP001152795"/>
    </source>
</evidence>
<dbReference type="GO" id="GO:0046872">
    <property type="term" value="F:metal ion binding"/>
    <property type="evidence" value="ECO:0007669"/>
    <property type="project" value="UniProtKB-KW"/>
</dbReference>
<feature type="compositionally biased region" description="Basic and acidic residues" evidence="4">
    <location>
        <begin position="231"/>
        <end position="248"/>
    </location>
</feature>
<proteinExistence type="predicted"/>
<feature type="compositionally biased region" description="Basic and acidic residues" evidence="4">
    <location>
        <begin position="402"/>
        <end position="415"/>
    </location>
</feature>
<feature type="compositionally biased region" description="Basic and acidic residues" evidence="4">
    <location>
        <begin position="194"/>
        <end position="205"/>
    </location>
</feature>
<evidence type="ECO:0000256" key="2">
    <source>
        <dbReference type="ARBA" id="ARBA00022833"/>
    </source>
</evidence>
<feature type="compositionally biased region" description="Basic and acidic residues" evidence="4">
    <location>
        <begin position="90"/>
        <end position="99"/>
    </location>
</feature>
<feature type="compositionally biased region" description="Polar residues" evidence="4">
    <location>
        <begin position="74"/>
        <end position="83"/>
    </location>
</feature>
<feature type="compositionally biased region" description="Basic and acidic residues" evidence="4">
    <location>
        <begin position="431"/>
        <end position="443"/>
    </location>
</feature>
<dbReference type="SUPFAM" id="SSF57716">
    <property type="entry name" value="Glucocorticoid receptor-like (DNA-binding domain)"/>
    <property type="match status" value="2"/>
</dbReference>
<evidence type="ECO:0000256" key="1">
    <source>
        <dbReference type="ARBA" id="ARBA00022723"/>
    </source>
</evidence>
<feature type="compositionally biased region" description="Basic and acidic residues" evidence="4">
    <location>
        <begin position="635"/>
        <end position="650"/>
    </location>
</feature>
<feature type="compositionally biased region" description="Basic and acidic residues" evidence="4">
    <location>
        <begin position="317"/>
        <end position="338"/>
    </location>
</feature>
<dbReference type="Proteomes" id="UP001152795">
    <property type="component" value="Unassembled WGS sequence"/>
</dbReference>
<feature type="compositionally biased region" description="Basic and acidic residues" evidence="4">
    <location>
        <begin position="299"/>
        <end position="308"/>
    </location>
</feature>
<feature type="compositionally biased region" description="Basic and acidic residues" evidence="4">
    <location>
        <begin position="157"/>
        <end position="180"/>
    </location>
</feature>
<gene>
    <name evidence="5" type="ORF">PACLA_8A068414</name>
</gene>
<name>A0A7D9HXS2_PARCT</name>
<feature type="compositionally biased region" description="Basic and acidic residues" evidence="4">
    <location>
        <begin position="258"/>
        <end position="277"/>
    </location>
</feature>
<feature type="compositionally biased region" description="Basic and acidic residues" evidence="4">
    <location>
        <begin position="125"/>
        <end position="143"/>
    </location>
</feature>
<evidence type="ECO:0000256" key="4">
    <source>
        <dbReference type="SAM" id="MobiDB-lite"/>
    </source>
</evidence>
<accession>A0A7D9HXS2</accession>